<dbReference type="AlphaFoldDB" id="A0A1F7J568"/>
<comment type="caution">
    <text evidence="2">The sequence shown here is derived from an EMBL/GenBank/DDBJ whole genome shotgun (WGS) entry which is preliminary data.</text>
</comment>
<proteinExistence type="predicted"/>
<gene>
    <name evidence="2" type="ORF">A3B50_04555</name>
</gene>
<keyword evidence="1" id="KW-1133">Transmembrane helix</keyword>
<name>A0A1F7J568_9BACT</name>
<protein>
    <recommendedName>
        <fullName evidence="4">DUF1361 domain-containing protein</fullName>
    </recommendedName>
</protein>
<feature type="transmembrane region" description="Helical" evidence="1">
    <location>
        <begin position="12"/>
        <end position="29"/>
    </location>
</feature>
<feature type="transmembrane region" description="Helical" evidence="1">
    <location>
        <begin position="110"/>
        <end position="129"/>
    </location>
</feature>
<dbReference type="Proteomes" id="UP000178558">
    <property type="component" value="Unassembled WGS sequence"/>
</dbReference>
<evidence type="ECO:0000313" key="2">
    <source>
        <dbReference type="EMBL" id="OGK50740.1"/>
    </source>
</evidence>
<evidence type="ECO:0000256" key="1">
    <source>
        <dbReference type="SAM" id="Phobius"/>
    </source>
</evidence>
<sequence length="184" mass="21673">MEILLFNTAWMLWNLALAFFSVFLGWLTFKAKKKHYKLILGFLWLIFAPNTIYILTDLYHLTYQRYFLSGFEKTVLFGQYIFFIPLGIVTFIYSLRYFERSFAKMKINHTLLLVAVNFLIGIGVMVGRFQRANSWDLIISPINTTRDIIATVKTTHLLVLSIAFGIFCNVIYFTYRKAFNKIQK</sequence>
<evidence type="ECO:0008006" key="4">
    <source>
        <dbReference type="Google" id="ProtNLM"/>
    </source>
</evidence>
<feature type="transmembrane region" description="Helical" evidence="1">
    <location>
        <begin position="157"/>
        <end position="175"/>
    </location>
</feature>
<reference evidence="2 3" key="1">
    <citation type="journal article" date="2016" name="Nat. Commun.">
        <title>Thousands of microbial genomes shed light on interconnected biogeochemical processes in an aquifer system.</title>
        <authorList>
            <person name="Anantharaman K."/>
            <person name="Brown C.T."/>
            <person name="Hug L.A."/>
            <person name="Sharon I."/>
            <person name="Castelle C.J."/>
            <person name="Probst A.J."/>
            <person name="Thomas B.C."/>
            <person name="Singh A."/>
            <person name="Wilkins M.J."/>
            <person name="Karaoz U."/>
            <person name="Brodie E.L."/>
            <person name="Williams K.H."/>
            <person name="Hubbard S.S."/>
            <person name="Banfield J.F."/>
        </authorList>
    </citation>
    <scope>NUCLEOTIDE SEQUENCE [LARGE SCALE GENOMIC DNA]</scope>
</reference>
<evidence type="ECO:0000313" key="3">
    <source>
        <dbReference type="Proteomes" id="UP000178558"/>
    </source>
</evidence>
<dbReference type="Pfam" id="PF07099">
    <property type="entry name" value="DUF1361"/>
    <property type="match status" value="1"/>
</dbReference>
<feature type="transmembrane region" description="Helical" evidence="1">
    <location>
        <begin position="36"/>
        <end position="56"/>
    </location>
</feature>
<organism evidence="2 3">
    <name type="scientific">Candidatus Roizmanbacteria bacterium RIFCSPLOWO2_01_FULL_40_42</name>
    <dbReference type="NCBI Taxonomy" id="1802066"/>
    <lineage>
        <taxon>Bacteria</taxon>
        <taxon>Candidatus Roizmaniibacteriota</taxon>
    </lineage>
</organism>
<dbReference type="EMBL" id="MGAQ01000012">
    <property type="protein sequence ID" value="OGK50740.1"/>
    <property type="molecule type" value="Genomic_DNA"/>
</dbReference>
<dbReference type="InterPro" id="IPR009793">
    <property type="entry name" value="DUF1361"/>
</dbReference>
<accession>A0A1F7J568</accession>
<keyword evidence="1" id="KW-0472">Membrane</keyword>
<feature type="transmembrane region" description="Helical" evidence="1">
    <location>
        <begin position="76"/>
        <end position="98"/>
    </location>
</feature>
<keyword evidence="1" id="KW-0812">Transmembrane</keyword>